<evidence type="ECO:0000256" key="2">
    <source>
        <dbReference type="ARBA" id="ARBA00022737"/>
    </source>
</evidence>
<dbReference type="InterPro" id="IPR015943">
    <property type="entry name" value="WD40/YVTN_repeat-like_dom_sf"/>
</dbReference>
<organism evidence="5 6">
    <name type="scientific">Rhizopogon vesiculosus</name>
    <dbReference type="NCBI Taxonomy" id="180088"/>
    <lineage>
        <taxon>Eukaryota</taxon>
        <taxon>Fungi</taxon>
        <taxon>Dikarya</taxon>
        <taxon>Basidiomycota</taxon>
        <taxon>Agaricomycotina</taxon>
        <taxon>Agaricomycetes</taxon>
        <taxon>Agaricomycetidae</taxon>
        <taxon>Boletales</taxon>
        <taxon>Suillineae</taxon>
        <taxon>Rhizopogonaceae</taxon>
        <taxon>Rhizopogon</taxon>
    </lineage>
</organism>
<accession>A0A1J8QYK8</accession>
<dbReference type="OrthoDB" id="2684955at2759"/>
<dbReference type="InterPro" id="IPR036322">
    <property type="entry name" value="WD40_repeat_dom_sf"/>
</dbReference>
<reference evidence="5 6" key="1">
    <citation type="submission" date="2016-03" db="EMBL/GenBank/DDBJ databases">
        <title>Comparative genomics of the ectomycorrhizal sister species Rhizopogon vinicolor and Rhizopogon vesiculosus (Basidiomycota: Boletales) reveals a divergence of the mating type B locus.</title>
        <authorList>
            <person name="Mujic A.B."/>
            <person name="Kuo A."/>
            <person name="Tritt A."/>
            <person name="Lipzen A."/>
            <person name="Chen C."/>
            <person name="Johnson J."/>
            <person name="Sharma A."/>
            <person name="Barry K."/>
            <person name="Grigoriev I.V."/>
            <person name="Spatafora J.W."/>
        </authorList>
    </citation>
    <scope>NUCLEOTIDE SEQUENCE [LARGE SCALE GENOMIC DNA]</scope>
    <source>
        <strain evidence="5 6">AM-OR11-056</strain>
    </source>
</reference>
<dbReference type="STRING" id="180088.A0A1J8QYK8"/>
<evidence type="ECO:0000256" key="3">
    <source>
        <dbReference type="PROSITE-ProRule" id="PRU00221"/>
    </source>
</evidence>
<keyword evidence="2" id="KW-0677">Repeat</keyword>
<keyword evidence="6" id="KW-1185">Reference proteome</keyword>
<evidence type="ECO:0000313" key="5">
    <source>
        <dbReference type="EMBL" id="OJA18584.1"/>
    </source>
</evidence>
<dbReference type="PANTHER" id="PTHR19848">
    <property type="entry name" value="WD40 REPEAT PROTEIN"/>
    <property type="match status" value="1"/>
</dbReference>
<dbReference type="SUPFAM" id="SSF50978">
    <property type="entry name" value="WD40 repeat-like"/>
    <property type="match status" value="1"/>
</dbReference>
<feature type="compositionally biased region" description="Basic and acidic residues" evidence="4">
    <location>
        <begin position="76"/>
        <end position="98"/>
    </location>
</feature>
<dbReference type="Gene3D" id="2.130.10.10">
    <property type="entry name" value="YVTN repeat-like/Quinoprotein amine dehydrogenase"/>
    <property type="match status" value="1"/>
</dbReference>
<dbReference type="AlphaFoldDB" id="A0A1J8QYK8"/>
<sequence length="98" mass="10944">MQPACGAAEVILEPTMTLKGHMDFVSSISYCPDRKRMVSGSYNKTVRQWDLQTGKEIEKSRDVHEHGVGMVAVSRDGQRVITNEDVHDGGEPKDTREL</sequence>
<dbReference type="PROSITE" id="PS50294">
    <property type="entry name" value="WD_REPEATS_REGION"/>
    <property type="match status" value="1"/>
</dbReference>
<gene>
    <name evidence="5" type="ORF">AZE42_07853</name>
</gene>
<dbReference type="PANTHER" id="PTHR19848:SF8">
    <property type="entry name" value="F-BOX AND WD REPEAT DOMAIN CONTAINING 7"/>
    <property type="match status" value="1"/>
</dbReference>
<dbReference type="SMART" id="SM00320">
    <property type="entry name" value="WD40"/>
    <property type="match status" value="1"/>
</dbReference>
<evidence type="ECO:0000256" key="1">
    <source>
        <dbReference type="ARBA" id="ARBA00022574"/>
    </source>
</evidence>
<dbReference type="PROSITE" id="PS50082">
    <property type="entry name" value="WD_REPEATS_2"/>
    <property type="match status" value="1"/>
</dbReference>
<proteinExistence type="predicted"/>
<evidence type="ECO:0000256" key="4">
    <source>
        <dbReference type="SAM" id="MobiDB-lite"/>
    </source>
</evidence>
<dbReference type="InterPro" id="IPR001680">
    <property type="entry name" value="WD40_rpt"/>
</dbReference>
<keyword evidence="1 3" id="KW-0853">WD repeat</keyword>
<dbReference type="Pfam" id="PF00400">
    <property type="entry name" value="WD40"/>
    <property type="match status" value="1"/>
</dbReference>
<dbReference type="Proteomes" id="UP000183567">
    <property type="component" value="Unassembled WGS sequence"/>
</dbReference>
<comment type="caution">
    <text evidence="5">The sequence shown here is derived from an EMBL/GenBank/DDBJ whole genome shotgun (WGS) entry which is preliminary data.</text>
</comment>
<feature type="repeat" description="WD" evidence="3">
    <location>
        <begin position="18"/>
        <end position="59"/>
    </location>
</feature>
<feature type="region of interest" description="Disordered" evidence="4">
    <location>
        <begin position="72"/>
        <end position="98"/>
    </location>
</feature>
<evidence type="ECO:0000313" key="6">
    <source>
        <dbReference type="Proteomes" id="UP000183567"/>
    </source>
</evidence>
<protein>
    <submittedName>
        <fullName evidence="5">Uncharacterized protein</fullName>
    </submittedName>
</protein>
<name>A0A1J8QYK8_9AGAM</name>
<dbReference type="EMBL" id="LVVM01001415">
    <property type="protein sequence ID" value="OJA18584.1"/>
    <property type="molecule type" value="Genomic_DNA"/>
</dbReference>